<dbReference type="Proteomes" id="UP000563906">
    <property type="component" value="Unassembled WGS sequence"/>
</dbReference>
<proteinExistence type="predicted"/>
<organism evidence="1 2">
    <name type="scientific">Tenacibaculum pelagium</name>
    <dbReference type="NCBI Taxonomy" id="2759527"/>
    <lineage>
        <taxon>Bacteria</taxon>
        <taxon>Pseudomonadati</taxon>
        <taxon>Bacteroidota</taxon>
        <taxon>Flavobacteriia</taxon>
        <taxon>Flavobacteriales</taxon>
        <taxon>Flavobacteriaceae</taxon>
        <taxon>Tenacibaculum</taxon>
    </lineage>
</organism>
<dbReference type="RefSeq" id="WP_182123861.1">
    <property type="nucleotide sequence ID" value="NZ_JACGLS010000001.1"/>
</dbReference>
<evidence type="ECO:0000313" key="1">
    <source>
        <dbReference type="EMBL" id="MBA6155359.1"/>
    </source>
</evidence>
<comment type="caution">
    <text evidence="1">The sequence shown here is derived from an EMBL/GenBank/DDBJ whole genome shotgun (WGS) entry which is preliminary data.</text>
</comment>
<protein>
    <submittedName>
        <fullName evidence="1">Uncharacterized protein</fullName>
    </submittedName>
</protein>
<reference evidence="1 2" key="1">
    <citation type="submission" date="2020-07" db="EMBL/GenBank/DDBJ databases">
        <title>Bacterium isolated from marine sediment.</title>
        <authorList>
            <person name="Shang D."/>
            <person name="Du Z.-J."/>
        </authorList>
    </citation>
    <scope>NUCLEOTIDE SEQUENCE [LARGE SCALE GENOMIC DNA]</scope>
    <source>
        <strain evidence="1 2">S7007</strain>
    </source>
</reference>
<name>A0A839AMF2_9FLAO</name>
<keyword evidence="2" id="KW-1185">Reference proteome</keyword>
<evidence type="ECO:0000313" key="2">
    <source>
        <dbReference type="Proteomes" id="UP000563906"/>
    </source>
</evidence>
<accession>A0A839AMF2</accession>
<sequence length="92" mass="10980">MIETVFKALVFRTKYIEVDNFINEIAEEHSNIEDAHNQVKESLIKLVLYKFISIKEKAPKGSYVFKEHNFYKAREVGSIETWLEQQRHYQEA</sequence>
<gene>
    <name evidence="1" type="ORF">H3Z83_02295</name>
</gene>
<dbReference type="EMBL" id="JACGLS010000001">
    <property type="protein sequence ID" value="MBA6155359.1"/>
    <property type="molecule type" value="Genomic_DNA"/>
</dbReference>
<dbReference type="AlphaFoldDB" id="A0A839AMF2"/>